<protein>
    <submittedName>
        <fullName evidence="2">Uncharacterized protein</fullName>
    </submittedName>
</protein>
<dbReference type="InParanoid" id="A0A0C3NT52"/>
<name>A0A0C3NT52_PISTI</name>
<feature type="compositionally biased region" description="Polar residues" evidence="1">
    <location>
        <begin position="1"/>
        <end position="10"/>
    </location>
</feature>
<gene>
    <name evidence="2" type="ORF">M404DRAFT_601544</name>
</gene>
<evidence type="ECO:0000256" key="1">
    <source>
        <dbReference type="SAM" id="MobiDB-lite"/>
    </source>
</evidence>
<feature type="region of interest" description="Disordered" evidence="1">
    <location>
        <begin position="1"/>
        <end position="24"/>
    </location>
</feature>
<dbReference type="Proteomes" id="UP000054217">
    <property type="component" value="Unassembled WGS sequence"/>
</dbReference>
<accession>A0A0C3NT52</accession>
<reference evidence="3" key="2">
    <citation type="submission" date="2015-01" db="EMBL/GenBank/DDBJ databases">
        <title>Evolutionary Origins and Diversification of the Mycorrhizal Mutualists.</title>
        <authorList>
            <consortium name="DOE Joint Genome Institute"/>
            <consortium name="Mycorrhizal Genomics Consortium"/>
            <person name="Kohler A."/>
            <person name="Kuo A."/>
            <person name="Nagy L.G."/>
            <person name="Floudas D."/>
            <person name="Copeland A."/>
            <person name="Barry K.W."/>
            <person name="Cichocki N."/>
            <person name="Veneault-Fourrey C."/>
            <person name="LaButti K."/>
            <person name="Lindquist E.A."/>
            <person name="Lipzen A."/>
            <person name="Lundell T."/>
            <person name="Morin E."/>
            <person name="Murat C."/>
            <person name="Riley R."/>
            <person name="Ohm R."/>
            <person name="Sun H."/>
            <person name="Tunlid A."/>
            <person name="Henrissat B."/>
            <person name="Grigoriev I.V."/>
            <person name="Hibbett D.S."/>
            <person name="Martin F."/>
        </authorList>
    </citation>
    <scope>NUCLEOTIDE SEQUENCE [LARGE SCALE GENOMIC DNA]</scope>
    <source>
        <strain evidence="3">Marx 270</strain>
    </source>
</reference>
<reference evidence="2 3" key="1">
    <citation type="submission" date="2014-04" db="EMBL/GenBank/DDBJ databases">
        <authorList>
            <consortium name="DOE Joint Genome Institute"/>
            <person name="Kuo A."/>
            <person name="Kohler A."/>
            <person name="Costa M.D."/>
            <person name="Nagy L.G."/>
            <person name="Floudas D."/>
            <person name="Copeland A."/>
            <person name="Barry K.W."/>
            <person name="Cichocki N."/>
            <person name="Veneault-Fourrey C."/>
            <person name="LaButti K."/>
            <person name="Lindquist E.A."/>
            <person name="Lipzen A."/>
            <person name="Lundell T."/>
            <person name="Morin E."/>
            <person name="Murat C."/>
            <person name="Sun H."/>
            <person name="Tunlid A."/>
            <person name="Henrissat B."/>
            <person name="Grigoriev I.V."/>
            <person name="Hibbett D.S."/>
            <person name="Martin F."/>
            <person name="Nordberg H.P."/>
            <person name="Cantor M.N."/>
            <person name="Hua S.X."/>
        </authorList>
    </citation>
    <scope>NUCLEOTIDE SEQUENCE [LARGE SCALE GENOMIC DNA]</scope>
    <source>
        <strain evidence="2 3">Marx 270</strain>
    </source>
</reference>
<dbReference type="HOGENOM" id="CLU_2373631_0_0_1"/>
<proteinExistence type="predicted"/>
<organism evidence="2 3">
    <name type="scientific">Pisolithus tinctorius Marx 270</name>
    <dbReference type="NCBI Taxonomy" id="870435"/>
    <lineage>
        <taxon>Eukaryota</taxon>
        <taxon>Fungi</taxon>
        <taxon>Dikarya</taxon>
        <taxon>Basidiomycota</taxon>
        <taxon>Agaricomycotina</taxon>
        <taxon>Agaricomycetes</taxon>
        <taxon>Agaricomycetidae</taxon>
        <taxon>Boletales</taxon>
        <taxon>Sclerodermatineae</taxon>
        <taxon>Pisolithaceae</taxon>
        <taxon>Pisolithus</taxon>
    </lineage>
</organism>
<sequence>MDIQGLLTTRSNTSPTSDTSQTPSSCFLETWKSHLKSTFCTRSSLYKQLDGRLICLCFCKGMRFEQDLLPPTMQATNSPRLHVDSCKICFGRNEL</sequence>
<keyword evidence="3" id="KW-1185">Reference proteome</keyword>
<evidence type="ECO:0000313" key="3">
    <source>
        <dbReference type="Proteomes" id="UP000054217"/>
    </source>
</evidence>
<dbReference type="AlphaFoldDB" id="A0A0C3NT52"/>
<feature type="compositionally biased region" description="Low complexity" evidence="1">
    <location>
        <begin position="11"/>
        <end position="24"/>
    </location>
</feature>
<evidence type="ECO:0000313" key="2">
    <source>
        <dbReference type="EMBL" id="KIO04080.1"/>
    </source>
</evidence>
<dbReference type="EMBL" id="KN831973">
    <property type="protein sequence ID" value="KIO04080.1"/>
    <property type="molecule type" value="Genomic_DNA"/>
</dbReference>